<dbReference type="InterPro" id="IPR000719">
    <property type="entry name" value="Prot_kinase_dom"/>
</dbReference>
<evidence type="ECO:0000256" key="3">
    <source>
        <dbReference type="ARBA" id="ARBA00022741"/>
    </source>
</evidence>
<keyword evidence="9" id="KW-1185">Reference proteome</keyword>
<dbReference type="EMBL" id="KV928623">
    <property type="protein sequence ID" value="PIO33074.1"/>
    <property type="molecule type" value="Genomic_DNA"/>
</dbReference>
<evidence type="ECO:0000256" key="4">
    <source>
        <dbReference type="ARBA" id="ARBA00022777"/>
    </source>
</evidence>
<dbReference type="OrthoDB" id="68483at2759"/>
<evidence type="ECO:0000313" key="8">
    <source>
        <dbReference type="EMBL" id="PIO33074.1"/>
    </source>
</evidence>
<dbReference type="SUPFAM" id="SSF56112">
    <property type="entry name" value="Protein kinase-like (PK-like)"/>
    <property type="match status" value="1"/>
</dbReference>
<dbReference type="PROSITE" id="PS50011">
    <property type="entry name" value="PROTEIN_KINASE_DOM"/>
    <property type="match status" value="1"/>
</dbReference>
<evidence type="ECO:0000256" key="5">
    <source>
        <dbReference type="ARBA" id="ARBA00022840"/>
    </source>
</evidence>
<dbReference type="Gene3D" id="1.10.510.10">
    <property type="entry name" value="Transferase(Phosphotransferase) domain 1"/>
    <property type="match status" value="1"/>
</dbReference>
<name>A0A2G9RZ30_AQUCT</name>
<evidence type="ECO:0000313" key="9">
    <source>
        <dbReference type="Proteomes" id="UP000228934"/>
    </source>
</evidence>
<feature type="domain" description="AGC-kinase C-terminal" evidence="7">
    <location>
        <begin position="84"/>
        <end position="152"/>
    </location>
</feature>
<organism evidence="8 9">
    <name type="scientific">Aquarana catesbeiana</name>
    <name type="common">American bullfrog</name>
    <name type="synonym">Rana catesbeiana</name>
    <dbReference type="NCBI Taxonomy" id="8400"/>
    <lineage>
        <taxon>Eukaryota</taxon>
        <taxon>Metazoa</taxon>
        <taxon>Chordata</taxon>
        <taxon>Craniata</taxon>
        <taxon>Vertebrata</taxon>
        <taxon>Euteleostomi</taxon>
        <taxon>Amphibia</taxon>
        <taxon>Batrachia</taxon>
        <taxon>Anura</taxon>
        <taxon>Neobatrachia</taxon>
        <taxon>Ranoidea</taxon>
        <taxon>Ranidae</taxon>
        <taxon>Aquarana</taxon>
    </lineage>
</organism>
<keyword evidence="1" id="KW-0723">Serine/threonine-protein kinase</keyword>
<keyword evidence="4" id="KW-0418">Kinase</keyword>
<keyword evidence="3" id="KW-0547">Nucleotide-binding</keyword>
<dbReference type="PANTHER" id="PTHR24351">
    <property type="entry name" value="RIBOSOMAL PROTEIN S6 KINASE"/>
    <property type="match status" value="1"/>
</dbReference>
<dbReference type="GO" id="GO:0004674">
    <property type="term" value="F:protein serine/threonine kinase activity"/>
    <property type="evidence" value="ECO:0007669"/>
    <property type="project" value="UniProtKB-KW"/>
</dbReference>
<feature type="domain" description="Protein kinase" evidence="6">
    <location>
        <begin position="1"/>
        <end position="83"/>
    </location>
</feature>
<dbReference type="GO" id="GO:0005524">
    <property type="term" value="F:ATP binding"/>
    <property type="evidence" value="ECO:0007669"/>
    <property type="project" value="UniProtKB-KW"/>
</dbReference>
<dbReference type="PROSITE" id="PS51285">
    <property type="entry name" value="AGC_KINASE_CTER"/>
    <property type="match status" value="1"/>
</dbReference>
<protein>
    <recommendedName>
        <fullName evidence="10">Protein kinase domain-containing protein</fullName>
    </recommendedName>
</protein>
<evidence type="ECO:0000259" key="6">
    <source>
        <dbReference type="PROSITE" id="PS50011"/>
    </source>
</evidence>
<evidence type="ECO:0000256" key="1">
    <source>
        <dbReference type="ARBA" id="ARBA00022527"/>
    </source>
</evidence>
<keyword evidence="5" id="KW-0067">ATP-binding</keyword>
<evidence type="ECO:0000256" key="2">
    <source>
        <dbReference type="ARBA" id="ARBA00022679"/>
    </source>
</evidence>
<gene>
    <name evidence="8" type="ORF">AB205_0193270</name>
</gene>
<proteinExistence type="predicted"/>
<dbReference type="Proteomes" id="UP000228934">
    <property type="component" value="Unassembled WGS sequence"/>
</dbReference>
<reference evidence="9" key="1">
    <citation type="journal article" date="2017" name="Nat. Commun.">
        <title>The North American bullfrog draft genome provides insight into hormonal regulation of long noncoding RNA.</title>
        <authorList>
            <person name="Hammond S.A."/>
            <person name="Warren R.L."/>
            <person name="Vandervalk B.P."/>
            <person name="Kucuk E."/>
            <person name="Khan H."/>
            <person name="Gibb E.A."/>
            <person name="Pandoh P."/>
            <person name="Kirk H."/>
            <person name="Zhao Y."/>
            <person name="Jones M."/>
            <person name="Mungall A.J."/>
            <person name="Coope R."/>
            <person name="Pleasance S."/>
            <person name="Moore R.A."/>
            <person name="Holt R.A."/>
            <person name="Round J.M."/>
            <person name="Ohora S."/>
            <person name="Walle B.V."/>
            <person name="Veldhoen N."/>
            <person name="Helbing C.C."/>
            <person name="Birol I."/>
        </authorList>
    </citation>
    <scope>NUCLEOTIDE SEQUENCE [LARGE SCALE GENOMIC DNA]</scope>
</reference>
<dbReference type="AlphaFoldDB" id="A0A2G9RZ30"/>
<dbReference type="InterPro" id="IPR000961">
    <property type="entry name" value="AGC-kinase_C"/>
</dbReference>
<evidence type="ECO:0000259" key="7">
    <source>
        <dbReference type="PROSITE" id="PS51285"/>
    </source>
</evidence>
<dbReference type="InterPro" id="IPR011009">
    <property type="entry name" value="Kinase-like_dom_sf"/>
</dbReference>
<sequence length="215" mass="25243">MYYFTMVDYFSLGIIIYKMVLGRHPIIAVKDNEEQIRKKIIEMNPHYPRGMNPNLRDLLVRLLWKDQDGQKQQVCDIRSRPFFKTIDWAEVEGRMCRTPSESGPICLQPSNNNMHLNEFINCMDQEAPISPEHQEYFTGFSYMSDSLMMSPMDFFSPSSPKNQEQLNPMPMPYKEAHEKPIGRKKNRNWINCNNENKSQKQLSLKSSSWPILGNN</sequence>
<accession>A0A2G9RZ30</accession>
<evidence type="ECO:0008006" key="10">
    <source>
        <dbReference type="Google" id="ProtNLM"/>
    </source>
</evidence>
<keyword evidence="2" id="KW-0808">Transferase</keyword>